<accession>A0A0F0GEV1</accession>
<keyword evidence="2" id="KW-1133">Transmembrane helix</keyword>
<gene>
    <name evidence="3" type="ORF">UK23_38905</name>
</gene>
<keyword evidence="2" id="KW-0472">Membrane</keyword>
<proteinExistence type="predicted"/>
<dbReference type="RefSeq" id="WP_045316797.1">
    <property type="nucleotide sequence ID" value="NZ_JYJG01000372.1"/>
</dbReference>
<sequence length="256" mass="27894">MSEQEIREGMLLAVWDEPPLDFDPDTLMRRVEQKKSRRRALVAVGVATAMIAVVSLALPGLLPRDRDGQLGSDGQTNSSAPPTEAYEKKLQRTGDAVAEKLALTMPNLKEVYADFRQGGFSYNMPNMSSAPPSGQPRKSNEPQFTGYLFLTDEIGPTSLRLEGAKIELSTKNFCSGAVTCREVPQKDGSVVTEAEFTDGSPDITHSEVVRSFPSGFHVRIASYSYNPASGSGLRQTVPVRVGVLTTLVTDPKVDWE</sequence>
<evidence type="ECO:0000313" key="4">
    <source>
        <dbReference type="Proteomes" id="UP000033393"/>
    </source>
</evidence>
<keyword evidence="2" id="KW-0812">Transmembrane</keyword>
<protein>
    <submittedName>
        <fullName evidence="3">Uncharacterized protein</fullName>
    </submittedName>
</protein>
<dbReference type="Proteomes" id="UP000033393">
    <property type="component" value="Unassembled WGS sequence"/>
</dbReference>
<feature type="compositionally biased region" description="Polar residues" evidence="1">
    <location>
        <begin position="72"/>
        <end position="81"/>
    </location>
</feature>
<name>A0A0F0GEV1_LENAE</name>
<evidence type="ECO:0000256" key="2">
    <source>
        <dbReference type="SAM" id="Phobius"/>
    </source>
</evidence>
<keyword evidence="4" id="KW-1185">Reference proteome</keyword>
<dbReference type="OrthoDB" id="3681611at2"/>
<dbReference type="PATRIC" id="fig|68170.10.peg.481"/>
<dbReference type="EMBL" id="JYJG01000372">
    <property type="protein sequence ID" value="KJK42094.1"/>
    <property type="molecule type" value="Genomic_DNA"/>
</dbReference>
<organism evidence="3 4">
    <name type="scientific">Lentzea aerocolonigenes</name>
    <name type="common">Lechevalieria aerocolonigenes</name>
    <name type="synonym">Saccharothrix aerocolonigenes</name>
    <dbReference type="NCBI Taxonomy" id="68170"/>
    <lineage>
        <taxon>Bacteria</taxon>
        <taxon>Bacillati</taxon>
        <taxon>Actinomycetota</taxon>
        <taxon>Actinomycetes</taxon>
        <taxon>Pseudonocardiales</taxon>
        <taxon>Pseudonocardiaceae</taxon>
        <taxon>Lentzea</taxon>
    </lineage>
</organism>
<comment type="caution">
    <text evidence="3">The sequence shown here is derived from an EMBL/GenBank/DDBJ whole genome shotgun (WGS) entry which is preliminary data.</text>
</comment>
<feature type="region of interest" description="Disordered" evidence="1">
    <location>
        <begin position="65"/>
        <end position="84"/>
    </location>
</feature>
<reference evidence="3 4" key="1">
    <citation type="submission" date="2015-02" db="EMBL/GenBank/DDBJ databases">
        <authorList>
            <person name="Ju K.-S."/>
            <person name="Doroghazi J.R."/>
            <person name="Metcalf W."/>
        </authorList>
    </citation>
    <scope>NUCLEOTIDE SEQUENCE [LARGE SCALE GENOMIC DNA]</scope>
    <source>
        <strain evidence="3 4">NRRL B-16140</strain>
    </source>
</reference>
<dbReference type="AlphaFoldDB" id="A0A0F0GEV1"/>
<feature type="transmembrane region" description="Helical" evidence="2">
    <location>
        <begin position="40"/>
        <end position="62"/>
    </location>
</feature>
<evidence type="ECO:0000313" key="3">
    <source>
        <dbReference type="EMBL" id="KJK42094.1"/>
    </source>
</evidence>
<evidence type="ECO:0000256" key="1">
    <source>
        <dbReference type="SAM" id="MobiDB-lite"/>
    </source>
</evidence>